<gene>
    <name evidence="12" type="ORF">Plil01_000068200</name>
</gene>
<protein>
    <recommendedName>
        <fullName evidence="3">Carbonic anhydrase</fullName>
        <ecNumber evidence="2">4.2.1.1</ecNumber>
    </recommendedName>
    <alternativeName>
        <fullName evidence="7">Carbonate dehydratase</fullName>
    </alternativeName>
</protein>
<feature type="binding site" evidence="9">
    <location>
        <position position="325"/>
    </location>
    <ligand>
        <name>Zn(2+)</name>
        <dbReference type="ChEBI" id="CHEBI:29105"/>
    </ligand>
</feature>
<evidence type="ECO:0000256" key="6">
    <source>
        <dbReference type="ARBA" id="ARBA00023239"/>
    </source>
</evidence>
<keyword evidence="5 9" id="KW-0862">Zinc</keyword>
<organism evidence="12 13">
    <name type="scientific">Phytophthora lilii</name>
    <dbReference type="NCBI Taxonomy" id="2077276"/>
    <lineage>
        <taxon>Eukaryota</taxon>
        <taxon>Sar</taxon>
        <taxon>Stramenopiles</taxon>
        <taxon>Oomycota</taxon>
        <taxon>Peronosporomycetes</taxon>
        <taxon>Peronosporales</taxon>
        <taxon>Peronosporaceae</taxon>
        <taxon>Phytophthora</taxon>
    </lineage>
</organism>
<sequence>MGFNVASCPGARALELSARAVYQGEENPTGDTKACDGAVKDGGRHGGRDWRRATAPLEPMAPPFNSFASASTTNRALTPNRQLAELLRAIDPKCCFHPAVEELLLDMAGDFVRDVVDFSGKLAKHRRSTTLERRDLQLCLAKNYGISLAGVLPATAVAGSALRPLGQDLLVRASSAKNSVTDECLLGSGKSKKSYVMPPAWKLASIVRQHETQHNKPVGGPGCCFCLLLATATLNLDGQSASDRKTDTMLHRALKSSSLLLPRVASAVPRSVARASSSMALPTSLERLFENNKKWREGKKLLDPDYFDKTSQGQHPQYLWIGCSDSRVPAEEITGLAPGEVFVHRNVANLVVSNDISSLSVVQYAVEHLKVKDIIVCGHYGCGGVHAAVENKHLGLLDNWLRNIRDVVRLHNDELQEIEDHEQRMRRTVELNTIEQCINVFKIGLVQRHQVKYGFPRIHGLVYDLKNGELNEMDVDFQSYVRKYRSIYKLHSFPSETPLRRSQLQGNMIKTLVEGHDEEPGRVSAKYIKRAMSKEPILFSETEINSAVARAQEGETDSNTVSIEKLVRYFDH</sequence>
<dbReference type="OrthoDB" id="10248475at2759"/>
<dbReference type="EMBL" id="BSXW01000019">
    <property type="protein sequence ID" value="GMF09811.1"/>
    <property type="molecule type" value="Genomic_DNA"/>
</dbReference>
<dbReference type="GO" id="GO:0008270">
    <property type="term" value="F:zinc ion binding"/>
    <property type="evidence" value="ECO:0007669"/>
    <property type="project" value="InterPro"/>
</dbReference>
<evidence type="ECO:0000256" key="1">
    <source>
        <dbReference type="ARBA" id="ARBA00006217"/>
    </source>
</evidence>
<feature type="binding site" evidence="9">
    <location>
        <position position="379"/>
    </location>
    <ligand>
        <name>Zn(2+)</name>
        <dbReference type="ChEBI" id="CHEBI:29105"/>
    </ligand>
</feature>
<evidence type="ECO:0000259" key="11">
    <source>
        <dbReference type="Pfam" id="PF03847"/>
    </source>
</evidence>
<comment type="similarity">
    <text evidence="1">Belongs to the beta-class carbonic anhydrase family.</text>
</comment>
<comment type="catalytic activity">
    <reaction evidence="8">
        <text>hydrogencarbonate + H(+) = CO2 + H2O</text>
        <dbReference type="Rhea" id="RHEA:10748"/>
        <dbReference type="ChEBI" id="CHEBI:15377"/>
        <dbReference type="ChEBI" id="CHEBI:15378"/>
        <dbReference type="ChEBI" id="CHEBI:16526"/>
        <dbReference type="ChEBI" id="CHEBI:17544"/>
        <dbReference type="EC" id="4.2.1.1"/>
    </reaction>
</comment>
<evidence type="ECO:0000313" key="13">
    <source>
        <dbReference type="Proteomes" id="UP001165083"/>
    </source>
</evidence>
<dbReference type="GO" id="GO:0015976">
    <property type="term" value="P:carbon utilization"/>
    <property type="evidence" value="ECO:0007669"/>
    <property type="project" value="InterPro"/>
</dbReference>
<dbReference type="PROSITE" id="PS00704">
    <property type="entry name" value="PROK_CO2_ANHYDRASE_1"/>
    <property type="match status" value="1"/>
</dbReference>
<keyword evidence="13" id="KW-1185">Reference proteome</keyword>
<dbReference type="EC" id="4.2.1.1" evidence="2"/>
<reference evidence="12" key="1">
    <citation type="submission" date="2023-04" db="EMBL/GenBank/DDBJ databases">
        <title>Phytophthora lilii NBRC 32176.</title>
        <authorList>
            <person name="Ichikawa N."/>
            <person name="Sato H."/>
            <person name="Tonouchi N."/>
        </authorList>
    </citation>
    <scope>NUCLEOTIDE SEQUENCE</scope>
    <source>
        <strain evidence="12">NBRC 32176</strain>
    </source>
</reference>
<evidence type="ECO:0000256" key="2">
    <source>
        <dbReference type="ARBA" id="ARBA00012925"/>
    </source>
</evidence>
<dbReference type="GO" id="GO:0004089">
    <property type="term" value="F:carbonate dehydratase activity"/>
    <property type="evidence" value="ECO:0007669"/>
    <property type="project" value="UniProtKB-EC"/>
</dbReference>
<accession>A0A9W6WM40</accession>
<keyword evidence="6" id="KW-0456">Lyase</keyword>
<dbReference type="CDD" id="cd07981">
    <property type="entry name" value="HFD_TAF12"/>
    <property type="match status" value="1"/>
</dbReference>
<feature type="region of interest" description="Disordered" evidence="10">
    <location>
        <begin position="25"/>
        <end position="48"/>
    </location>
</feature>
<dbReference type="FunFam" id="3.40.1050.10:FF:000001">
    <property type="entry name" value="Carbonic anhydrase"/>
    <property type="match status" value="1"/>
</dbReference>
<feature type="binding site" evidence="9">
    <location>
        <position position="323"/>
    </location>
    <ligand>
        <name>Zn(2+)</name>
        <dbReference type="ChEBI" id="CHEBI:29105"/>
    </ligand>
</feature>
<dbReference type="Proteomes" id="UP001165083">
    <property type="component" value="Unassembled WGS sequence"/>
</dbReference>
<comment type="caution">
    <text evidence="12">The sequence shown here is derived from an EMBL/GenBank/DDBJ whole genome shotgun (WGS) entry which is preliminary data.</text>
</comment>
<dbReference type="CDD" id="cd00883">
    <property type="entry name" value="beta_CA_cladeA"/>
    <property type="match status" value="1"/>
</dbReference>
<dbReference type="GO" id="GO:0006352">
    <property type="term" value="P:DNA-templated transcription initiation"/>
    <property type="evidence" value="ECO:0007669"/>
    <property type="project" value="InterPro"/>
</dbReference>
<dbReference type="GO" id="GO:0046982">
    <property type="term" value="F:protein heterodimerization activity"/>
    <property type="evidence" value="ECO:0007669"/>
    <property type="project" value="InterPro"/>
</dbReference>
<keyword evidence="4 9" id="KW-0479">Metal-binding</keyword>
<dbReference type="InterPro" id="IPR001765">
    <property type="entry name" value="Carbonic_anhydrase"/>
</dbReference>
<dbReference type="SUPFAM" id="SSF53056">
    <property type="entry name" value="beta-carbonic anhydrase, cab"/>
    <property type="match status" value="1"/>
</dbReference>
<dbReference type="InterPro" id="IPR015892">
    <property type="entry name" value="Carbonic_anhydrase_CS"/>
</dbReference>
<comment type="cofactor">
    <cofactor evidence="9">
        <name>Zn(2+)</name>
        <dbReference type="ChEBI" id="CHEBI:29105"/>
    </cofactor>
    <text evidence="9">Binds 1 zinc ion per subunit.</text>
</comment>
<evidence type="ECO:0000256" key="3">
    <source>
        <dbReference type="ARBA" id="ARBA00014628"/>
    </source>
</evidence>
<evidence type="ECO:0000313" key="12">
    <source>
        <dbReference type="EMBL" id="GMF09811.1"/>
    </source>
</evidence>
<dbReference type="SMART" id="SM00947">
    <property type="entry name" value="Pro_CA"/>
    <property type="match status" value="1"/>
</dbReference>
<evidence type="ECO:0000256" key="10">
    <source>
        <dbReference type="SAM" id="MobiDB-lite"/>
    </source>
</evidence>
<dbReference type="InterPro" id="IPR036874">
    <property type="entry name" value="Carbonic_anhydrase_sf"/>
</dbReference>
<dbReference type="PROSITE" id="PS00705">
    <property type="entry name" value="PROK_CO2_ANHYDRASE_2"/>
    <property type="match status" value="1"/>
</dbReference>
<evidence type="ECO:0000256" key="4">
    <source>
        <dbReference type="ARBA" id="ARBA00022723"/>
    </source>
</evidence>
<dbReference type="AlphaFoldDB" id="A0A9W6WM40"/>
<feature type="domain" description="Transcription initiation factor TFIID subunit 12" evidence="11">
    <location>
        <begin position="81"/>
        <end position="145"/>
    </location>
</feature>
<feature type="binding site" evidence="9">
    <location>
        <position position="382"/>
    </location>
    <ligand>
        <name>Zn(2+)</name>
        <dbReference type="ChEBI" id="CHEBI:29105"/>
    </ligand>
</feature>
<evidence type="ECO:0000256" key="8">
    <source>
        <dbReference type="ARBA" id="ARBA00048348"/>
    </source>
</evidence>
<dbReference type="Gene3D" id="1.10.20.10">
    <property type="entry name" value="Histone, subunit A"/>
    <property type="match status" value="1"/>
</dbReference>
<dbReference type="Pfam" id="PF03847">
    <property type="entry name" value="TFIID_20kDa"/>
    <property type="match status" value="1"/>
</dbReference>
<evidence type="ECO:0000256" key="9">
    <source>
        <dbReference type="PIRSR" id="PIRSR601765-1"/>
    </source>
</evidence>
<dbReference type="InterPro" id="IPR009072">
    <property type="entry name" value="Histone-fold"/>
</dbReference>
<dbReference type="PANTHER" id="PTHR11002">
    <property type="entry name" value="CARBONIC ANHYDRASE"/>
    <property type="match status" value="1"/>
</dbReference>
<dbReference type="Gene3D" id="3.40.1050.10">
    <property type="entry name" value="Carbonic anhydrase"/>
    <property type="match status" value="1"/>
</dbReference>
<dbReference type="PANTHER" id="PTHR11002:SF76">
    <property type="entry name" value="CARBONIC ANHYDRASE"/>
    <property type="match status" value="1"/>
</dbReference>
<dbReference type="GO" id="GO:0005669">
    <property type="term" value="C:transcription factor TFIID complex"/>
    <property type="evidence" value="ECO:0007669"/>
    <property type="project" value="InterPro"/>
</dbReference>
<proteinExistence type="inferred from homology"/>
<evidence type="ECO:0000256" key="7">
    <source>
        <dbReference type="ARBA" id="ARBA00031969"/>
    </source>
</evidence>
<dbReference type="InterPro" id="IPR003228">
    <property type="entry name" value="TFIID_TAF12_dom"/>
</dbReference>
<dbReference type="Pfam" id="PF00484">
    <property type="entry name" value="Pro_CA"/>
    <property type="match status" value="1"/>
</dbReference>
<dbReference type="SUPFAM" id="SSF47113">
    <property type="entry name" value="Histone-fold"/>
    <property type="match status" value="1"/>
</dbReference>
<evidence type="ECO:0000256" key="5">
    <source>
        <dbReference type="ARBA" id="ARBA00022833"/>
    </source>
</evidence>
<feature type="compositionally biased region" description="Basic and acidic residues" evidence="10">
    <location>
        <begin position="38"/>
        <end position="48"/>
    </location>
</feature>
<name>A0A9W6WM40_9STRA</name>